<keyword evidence="3" id="KW-1185">Reference proteome</keyword>
<dbReference type="STRING" id="396588.Tgr7_1661"/>
<protein>
    <submittedName>
        <fullName evidence="2">Uncharacterized protein</fullName>
    </submittedName>
</protein>
<reference evidence="2 3" key="1">
    <citation type="journal article" date="2011" name="Stand. Genomic Sci.">
        <title>Complete genome sequence of 'Thioalkalivibrio sulfidophilus' HL-EbGr7.</title>
        <authorList>
            <person name="Muyzer G."/>
            <person name="Sorokin D.Y."/>
            <person name="Mavromatis K."/>
            <person name="Lapidus A."/>
            <person name="Clum A."/>
            <person name="Ivanova N."/>
            <person name="Pati A."/>
            <person name="d'Haeseleer P."/>
            <person name="Woyke T."/>
            <person name="Kyrpides N.C."/>
        </authorList>
    </citation>
    <scope>NUCLEOTIDE SEQUENCE [LARGE SCALE GENOMIC DNA]</scope>
    <source>
        <strain evidence="2 3">HL-EbGR7</strain>
    </source>
</reference>
<dbReference type="AlphaFoldDB" id="B8GS40"/>
<proteinExistence type="predicted"/>
<dbReference type="OrthoDB" id="5801835at2"/>
<dbReference type="HOGENOM" id="CLU_1610028_0_0_6"/>
<feature type="region of interest" description="Disordered" evidence="1">
    <location>
        <begin position="146"/>
        <end position="165"/>
    </location>
</feature>
<dbReference type="EMBL" id="CP001339">
    <property type="protein sequence ID" value="ACL72744.1"/>
    <property type="molecule type" value="Genomic_DNA"/>
</dbReference>
<sequence length="165" mass="18902">MRTYRDEHLDYYADRFVLLGLSRAGLTLEQYLASPARSELLGRYHAMRMDRHGIGFAEYLAAPERCEEKALEPEPPNPAQHRGILRCWVRQDTGLALEPIRREGLAPHWSDAQLVDVNELLAQWREETEQAEAAVAHLPQRNGTFVEPLHHHRHPRRPGGGFAKA</sequence>
<name>B8GS40_THISH</name>
<dbReference type="KEGG" id="tgr:Tgr7_1661"/>
<accession>B8GS40</accession>
<evidence type="ECO:0000313" key="3">
    <source>
        <dbReference type="Proteomes" id="UP000002383"/>
    </source>
</evidence>
<organism evidence="2 3">
    <name type="scientific">Thioalkalivibrio sulfidiphilus (strain HL-EbGR7)</name>
    <dbReference type="NCBI Taxonomy" id="396588"/>
    <lineage>
        <taxon>Bacteria</taxon>
        <taxon>Pseudomonadati</taxon>
        <taxon>Pseudomonadota</taxon>
        <taxon>Gammaproteobacteria</taxon>
        <taxon>Chromatiales</taxon>
        <taxon>Ectothiorhodospiraceae</taxon>
        <taxon>Thioalkalivibrio</taxon>
    </lineage>
</organism>
<evidence type="ECO:0000313" key="2">
    <source>
        <dbReference type="EMBL" id="ACL72744.1"/>
    </source>
</evidence>
<gene>
    <name evidence="2" type="ordered locus">Tgr7_1661</name>
</gene>
<dbReference type="Proteomes" id="UP000002383">
    <property type="component" value="Chromosome"/>
</dbReference>
<dbReference type="RefSeq" id="WP_012638227.1">
    <property type="nucleotide sequence ID" value="NC_011901.1"/>
</dbReference>
<evidence type="ECO:0000256" key="1">
    <source>
        <dbReference type="SAM" id="MobiDB-lite"/>
    </source>
</evidence>